<reference evidence="2" key="1">
    <citation type="submission" date="2023-07" db="EMBL/GenBank/DDBJ databases">
        <authorList>
            <consortium name="AG Swart"/>
            <person name="Singh M."/>
            <person name="Singh A."/>
            <person name="Seah K."/>
            <person name="Emmerich C."/>
        </authorList>
    </citation>
    <scope>NUCLEOTIDE SEQUENCE</scope>
    <source>
        <strain evidence="2">DP1</strain>
    </source>
</reference>
<proteinExistence type="predicted"/>
<feature type="compositionally biased region" description="Basic residues" evidence="1">
    <location>
        <begin position="131"/>
        <end position="159"/>
    </location>
</feature>
<feature type="region of interest" description="Disordered" evidence="1">
    <location>
        <begin position="125"/>
        <end position="159"/>
    </location>
</feature>
<dbReference type="AlphaFoldDB" id="A0AAD1UIU8"/>
<dbReference type="EMBL" id="CAMPGE010007306">
    <property type="protein sequence ID" value="CAI2366225.1"/>
    <property type="molecule type" value="Genomic_DNA"/>
</dbReference>
<evidence type="ECO:0000256" key="1">
    <source>
        <dbReference type="SAM" id="MobiDB-lite"/>
    </source>
</evidence>
<keyword evidence="3" id="KW-1185">Reference proteome</keyword>
<sequence length="184" mass="21839">MEANSFKQRFYSRTPSLRIKNKFSEESKDGFGYYTKEKERNDFILMRDDCDVQDTEICMNIDFIPLAPNNFENEGNACESPNFGSTKVETYSRPSIPNKNLFTFSAKKPFFPRQSLGDEIYEKKSSESNHRKIQHSRNHPLIKHSKTQKPRKYRKKPKKKLRQCKLIFENNGDYYSINIQRCRV</sequence>
<evidence type="ECO:0000313" key="3">
    <source>
        <dbReference type="Proteomes" id="UP001295684"/>
    </source>
</evidence>
<evidence type="ECO:0000313" key="2">
    <source>
        <dbReference type="EMBL" id="CAI2366225.1"/>
    </source>
</evidence>
<dbReference type="Proteomes" id="UP001295684">
    <property type="component" value="Unassembled WGS sequence"/>
</dbReference>
<comment type="caution">
    <text evidence="2">The sequence shown here is derived from an EMBL/GenBank/DDBJ whole genome shotgun (WGS) entry which is preliminary data.</text>
</comment>
<gene>
    <name evidence="2" type="ORF">ECRASSUSDP1_LOCUS7497</name>
</gene>
<accession>A0AAD1UIU8</accession>
<name>A0AAD1UIU8_EUPCR</name>
<protein>
    <submittedName>
        <fullName evidence="2">Uncharacterized protein</fullName>
    </submittedName>
</protein>
<organism evidence="2 3">
    <name type="scientific">Euplotes crassus</name>
    <dbReference type="NCBI Taxonomy" id="5936"/>
    <lineage>
        <taxon>Eukaryota</taxon>
        <taxon>Sar</taxon>
        <taxon>Alveolata</taxon>
        <taxon>Ciliophora</taxon>
        <taxon>Intramacronucleata</taxon>
        <taxon>Spirotrichea</taxon>
        <taxon>Hypotrichia</taxon>
        <taxon>Euplotida</taxon>
        <taxon>Euplotidae</taxon>
        <taxon>Moneuplotes</taxon>
    </lineage>
</organism>